<evidence type="ECO:0000256" key="1">
    <source>
        <dbReference type="SAM" id="Phobius"/>
    </source>
</evidence>
<dbReference type="Proteomes" id="UP000746690">
    <property type="component" value="Unassembled WGS sequence"/>
</dbReference>
<evidence type="ECO:0000313" key="2">
    <source>
        <dbReference type="EMBL" id="NMH87237.1"/>
    </source>
</evidence>
<feature type="transmembrane region" description="Helical" evidence="1">
    <location>
        <begin position="76"/>
        <end position="93"/>
    </location>
</feature>
<accession>A0ABX1RUM1</accession>
<feature type="transmembrane region" description="Helical" evidence="1">
    <location>
        <begin position="21"/>
        <end position="41"/>
    </location>
</feature>
<keyword evidence="1" id="KW-0472">Membrane</keyword>
<keyword evidence="1" id="KW-1133">Transmembrane helix</keyword>
<dbReference type="RefSeq" id="WP_169671550.1">
    <property type="nucleotide sequence ID" value="NZ_JABBHF010000003.1"/>
</dbReference>
<dbReference type="EMBL" id="JABBHF010000003">
    <property type="protein sequence ID" value="NMH87237.1"/>
    <property type="molecule type" value="Genomic_DNA"/>
</dbReference>
<gene>
    <name evidence="2" type="ORF">HHX25_06950</name>
</gene>
<feature type="transmembrane region" description="Helical" evidence="1">
    <location>
        <begin position="47"/>
        <end position="69"/>
    </location>
</feature>
<sequence length="100" mass="11553">MPANPKHLTKSPWHQFAKISAGIVGGYIITSLFHMSLALWLPNHREILITSIFTSFILWGVLLIIPFLYKNGWKAWLLYVVIMFVLFGIYYLGNQNNPFV</sequence>
<evidence type="ECO:0000313" key="3">
    <source>
        <dbReference type="Proteomes" id="UP000746690"/>
    </source>
</evidence>
<keyword evidence="1" id="KW-0812">Transmembrane</keyword>
<reference evidence="2 3" key="1">
    <citation type="submission" date="2020-04" db="EMBL/GenBank/DDBJ databases">
        <title>A Flavivirga sp. nov.</title>
        <authorList>
            <person name="Sun X."/>
        </authorList>
    </citation>
    <scope>NUCLEOTIDE SEQUENCE [LARGE SCALE GENOMIC DNA]</scope>
    <source>
        <strain evidence="2 3">Y03</strain>
    </source>
</reference>
<organism evidence="2 3">
    <name type="scientific">Flavivirga algicola</name>
    <dbReference type="NCBI Taxonomy" id="2729136"/>
    <lineage>
        <taxon>Bacteria</taxon>
        <taxon>Pseudomonadati</taxon>
        <taxon>Bacteroidota</taxon>
        <taxon>Flavobacteriia</taxon>
        <taxon>Flavobacteriales</taxon>
        <taxon>Flavobacteriaceae</taxon>
        <taxon>Flavivirga</taxon>
    </lineage>
</organism>
<protein>
    <submittedName>
        <fullName evidence="2">Uncharacterized protein</fullName>
    </submittedName>
</protein>
<comment type="caution">
    <text evidence="2">The sequence shown here is derived from an EMBL/GenBank/DDBJ whole genome shotgun (WGS) entry which is preliminary data.</text>
</comment>
<keyword evidence="3" id="KW-1185">Reference proteome</keyword>
<proteinExistence type="predicted"/>
<name>A0ABX1RUM1_9FLAO</name>